<dbReference type="Proteomes" id="UP001165962">
    <property type="component" value="Unassembled WGS sequence"/>
</dbReference>
<accession>A0ABX0JCA5</accession>
<protein>
    <submittedName>
        <fullName evidence="1">Uncharacterized protein</fullName>
    </submittedName>
</protein>
<evidence type="ECO:0000313" key="1">
    <source>
        <dbReference type="EMBL" id="NHN32866.1"/>
    </source>
</evidence>
<sequence>MDSFAPAVVYGDMNFDDIEDVALVVEQNEADFELTPARALVIGYGTGYGNYELAAFNDNIVLRADEGGILGDPYNGIYFDDQGILTVSEYGGSNWRWSNNYRFAYLVDEWYFIGYNKITTYLHDESEYFETDFDMIHGKILNHYFDESGNLISDEDYTDSRELFPLDHFSRWYQVGDYRGYEDRYYDNNLGYELSFPKSWQDYYSIQERDYGIDVYFTGNSSPSWEIDEETFEANGLYLFSVGTENTMKEAGDSIDDVRWLGTAHGNTYYYFTSTDCSTCILSMAVELDIDEDKRELMISDYNRLVLMMADLDLLLYSFISDDEVHDYELDYEFDPLY</sequence>
<evidence type="ECO:0000313" key="2">
    <source>
        <dbReference type="Proteomes" id="UP001165962"/>
    </source>
</evidence>
<name>A0ABX0JCA5_9BACL</name>
<keyword evidence="2" id="KW-1185">Reference proteome</keyword>
<gene>
    <name evidence="1" type="ORF">G9U52_23910</name>
</gene>
<proteinExistence type="predicted"/>
<organism evidence="1 2">
    <name type="scientific">Paenibacillus agricola</name>
    <dbReference type="NCBI Taxonomy" id="2716264"/>
    <lineage>
        <taxon>Bacteria</taxon>
        <taxon>Bacillati</taxon>
        <taxon>Bacillota</taxon>
        <taxon>Bacilli</taxon>
        <taxon>Bacillales</taxon>
        <taxon>Paenibacillaceae</taxon>
        <taxon>Paenibacillus</taxon>
    </lineage>
</organism>
<reference evidence="1" key="1">
    <citation type="submission" date="2020-03" db="EMBL/GenBank/DDBJ databases">
        <title>Draft sequencing of Paenibacilllus sp. S3N08.</title>
        <authorList>
            <person name="Kim D.-U."/>
        </authorList>
    </citation>
    <scope>NUCLEOTIDE SEQUENCE</scope>
    <source>
        <strain evidence="1">S3N08</strain>
    </source>
</reference>
<comment type="caution">
    <text evidence="1">The sequence shown here is derived from an EMBL/GenBank/DDBJ whole genome shotgun (WGS) entry which is preliminary data.</text>
</comment>
<dbReference type="EMBL" id="JAAOIW010000009">
    <property type="protein sequence ID" value="NHN32866.1"/>
    <property type="molecule type" value="Genomic_DNA"/>
</dbReference>